<dbReference type="GO" id="GO:0003677">
    <property type="term" value="F:DNA binding"/>
    <property type="evidence" value="ECO:0007669"/>
    <property type="project" value="InterPro"/>
</dbReference>
<feature type="compositionally biased region" description="Pro residues" evidence="6">
    <location>
        <begin position="88"/>
        <end position="100"/>
    </location>
</feature>
<keyword evidence="5" id="KW-0539">Nucleus</keyword>
<dbReference type="CDD" id="cd12148">
    <property type="entry name" value="fungal_TF_MHR"/>
    <property type="match status" value="1"/>
</dbReference>
<organism evidence="8 9">
    <name type="scientific">Alternaria burnsii</name>
    <dbReference type="NCBI Taxonomy" id="1187904"/>
    <lineage>
        <taxon>Eukaryota</taxon>
        <taxon>Fungi</taxon>
        <taxon>Dikarya</taxon>
        <taxon>Ascomycota</taxon>
        <taxon>Pezizomycotina</taxon>
        <taxon>Dothideomycetes</taxon>
        <taxon>Pleosporomycetidae</taxon>
        <taxon>Pleosporales</taxon>
        <taxon>Pleosporineae</taxon>
        <taxon>Pleosporaceae</taxon>
        <taxon>Alternaria</taxon>
        <taxon>Alternaria sect. Alternaria</taxon>
    </lineage>
</organism>
<evidence type="ECO:0000256" key="6">
    <source>
        <dbReference type="SAM" id="MobiDB-lite"/>
    </source>
</evidence>
<feature type="domain" description="Xylanolytic transcriptional activator regulatory" evidence="7">
    <location>
        <begin position="199"/>
        <end position="395"/>
    </location>
</feature>
<evidence type="ECO:0000256" key="3">
    <source>
        <dbReference type="ARBA" id="ARBA00023015"/>
    </source>
</evidence>
<evidence type="ECO:0000313" key="8">
    <source>
        <dbReference type="EMBL" id="KAF7679748.1"/>
    </source>
</evidence>
<keyword evidence="2" id="KW-0862">Zinc</keyword>
<accession>A0A8H7BAI0</accession>
<name>A0A8H7BAI0_9PLEO</name>
<comment type="caution">
    <text evidence="8">The sequence shown here is derived from an EMBL/GenBank/DDBJ whole genome shotgun (WGS) entry which is preliminary data.</text>
</comment>
<dbReference type="AlphaFoldDB" id="A0A8H7BAI0"/>
<evidence type="ECO:0000256" key="2">
    <source>
        <dbReference type="ARBA" id="ARBA00022833"/>
    </source>
</evidence>
<dbReference type="EMBL" id="JAAABM010000002">
    <property type="protein sequence ID" value="KAF7679748.1"/>
    <property type="molecule type" value="Genomic_DNA"/>
</dbReference>
<dbReference type="Pfam" id="PF04082">
    <property type="entry name" value="Fungal_trans"/>
    <property type="match status" value="1"/>
</dbReference>
<evidence type="ECO:0000313" key="9">
    <source>
        <dbReference type="Proteomes" id="UP000596902"/>
    </source>
</evidence>
<sequence>MPAVDAQLNDMLLVPSLDTTVPDFMHLDFFAGPKTSSSKDDVSNVDWLLNDFEIPFWPAPFDLQTEIQLVENICQKEATILPIQNAPPHNPGPGLPPTPVSNPGDLFSRSHTPVLDRDAVDIRKYHPTDIEVDAPLSCPEIDPGSLVSADLEDFAHVESLSHNQLDAINTLIDDMESKPHYPFFNSLKLPPKSVMNAWIQLYFEYFHPVFPVLHKASFSTLETPPLLLLVVAAIGAQFSNLPNSLAFARSLHELVRRLSSRQCEFQNKYGRTVWMTQVVMLNGLAMSHSGERRALEVSEILQAVPVALARRKGLLEDILTHERIVQTQARLQETWRLWVMDEERRRTGFGVWLVDCAFDSEFNLTTVLNAHELKNSLPQADARWNADSAQSWASYPPGLGSGRTKTLADVIATDSWLSTWSETSTLGKQAILQELLERVRPSGSMNHKVAAVSDQAQAKQVLESLLSLLKEDQDVSMDNLKASIVHKAICLTALLIGLSPALDLTKIALSCVYNQMTDQELSHIAKVWRETPHQGREAVFHAAHLFETIRNSHTSHYAMPASLLRAVLSLWLYSVLFDKPGLTGFTLESRESASIALGSARTENDQVRDWIADGRGRVKLPSIADLLCRQGRRTLLKHSLAAMSSLKGWGISRGYLQLLERLEASESESMTK</sequence>
<dbReference type="GO" id="GO:0008270">
    <property type="term" value="F:zinc ion binding"/>
    <property type="evidence" value="ECO:0007669"/>
    <property type="project" value="InterPro"/>
</dbReference>
<evidence type="ECO:0000259" key="7">
    <source>
        <dbReference type="Pfam" id="PF04082"/>
    </source>
</evidence>
<dbReference type="GeneID" id="62199624"/>
<evidence type="ECO:0000256" key="5">
    <source>
        <dbReference type="ARBA" id="ARBA00023242"/>
    </source>
</evidence>
<dbReference type="Proteomes" id="UP000596902">
    <property type="component" value="Unassembled WGS sequence"/>
</dbReference>
<dbReference type="GO" id="GO:0006351">
    <property type="term" value="P:DNA-templated transcription"/>
    <property type="evidence" value="ECO:0007669"/>
    <property type="project" value="InterPro"/>
</dbReference>
<keyword evidence="1" id="KW-0479">Metal-binding</keyword>
<evidence type="ECO:0000256" key="4">
    <source>
        <dbReference type="ARBA" id="ARBA00023163"/>
    </source>
</evidence>
<protein>
    <recommendedName>
        <fullName evidence="7">Xylanolytic transcriptional activator regulatory domain-containing protein</fullName>
    </recommendedName>
</protein>
<keyword evidence="9" id="KW-1185">Reference proteome</keyword>
<reference evidence="8" key="2">
    <citation type="submission" date="2020-08" db="EMBL/GenBank/DDBJ databases">
        <title>Draft Genome Sequence of Cumin Blight Pathogen Alternaria burnsii.</title>
        <authorList>
            <person name="Feng Z."/>
        </authorList>
    </citation>
    <scope>NUCLEOTIDE SEQUENCE</scope>
    <source>
        <strain evidence="8">CBS107.38</strain>
    </source>
</reference>
<dbReference type="PANTHER" id="PTHR47660">
    <property type="entry name" value="TRANSCRIPTION FACTOR WITH C2H2 AND ZN(2)-CYS(6) DNA BINDING DOMAIN (EUROFUNG)-RELATED-RELATED"/>
    <property type="match status" value="1"/>
</dbReference>
<dbReference type="InterPro" id="IPR007219">
    <property type="entry name" value="XnlR_reg_dom"/>
</dbReference>
<dbReference type="PANTHER" id="PTHR47660:SF7">
    <property type="entry name" value="TRANSCRIPTION FACTOR WITH C2H2 AND ZN(2)-CYS(6) DNA BINDING DOMAIN (EUROFUNG)"/>
    <property type="match status" value="1"/>
</dbReference>
<keyword evidence="3" id="KW-0805">Transcription regulation</keyword>
<proteinExistence type="predicted"/>
<gene>
    <name evidence="8" type="ORF">GT037_001399</name>
</gene>
<keyword evidence="4" id="KW-0804">Transcription</keyword>
<reference evidence="8" key="1">
    <citation type="submission" date="2020-01" db="EMBL/GenBank/DDBJ databases">
        <authorList>
            <person name="Feng Z.H.Z."/>
        </authorList>
    </citation>
    <scope>NUCLEOTIDE SEQUENCE</scope>
    <source>
        <strain evidence="8">CBS107.38</strain>
    </source>
</reference>
<feature type="region of interest" description="Disordered" evidence="6">
    <location>
        <begin position="84"/>
        <end position="110"/>
    </location>
</feature>
<evidence type="ECO:0000256" key="1">
    <source>
        <dbReference type="ARBA" id="ARBA00022723"/>
    </source>
</evidence>
<dbReference type="RefSeq" id="XP_038789738.1">
    <property type="nucleotide sequence ID" value="XM_038926446.1"/>
</dbReference>